<gene>
    <name evidence="1" type="ORF">LNINA_LOCUS7628</name>
</gene>
<dbReference type="EMBL" id="CAVLEF010000010">
    <property type="protein sequence ID" value="CAK1548211.1"/>
    <property type="molecule type" value="Genomic_DNA"/>
</dbReference>
<accession>A0AAV1JFG6</accession>
<proteinExistence type="predicted"/>
<reference evidence="1 2" key="1">
    <citation type="submission" date="2023-11" db="EMBL/GenBank/DDBJ databases">
        <authorList>
            <person name="Okamura Y."/>
        </authorList>
    </citation>
    <scope>NUCLEOTIDE SEQUENCE [LARGE SCALE GENOMIC DNA]</scope>
</reference>
<dbReference type="Proteomes" id="UP001497472">
    <property type="component" value="Unassembled WGS sequence"/>
</dbReference>
<name>A0AAV1JFG6_9NEOP</name>
<dbReference type="AlphaFoldDB" id="A0AAV1JFG6"/>
<evidence type="ECO:0000313" key="1">
    <source>
        <dbReference type="EMBL" id="CAK1548211.1"/>
    </source>
</evidence>
<organism evidence="1 2">
    <name type="scientific">Leptosia nina</name>
    <dbReference type="NCBI Taxonomy" id="320188"/>
    <lineage>
        <taxon>Eukaryota</taxon>
        <taxon>Metazoa</taxon>
        <taxon>Ecdysozoa</taxon>
        <taxon>Arthropoda</taxon>
        <taxon>Hexapoda</taxon>
        <taxon>Insecta</taxon>
        <taxon>Pterygota</taxon>
        <taxon>Neoptera</taxon>
        <taxon>Endopterygota</taxon>
        <taxon>Lepidoptera</taxon>
        <taxon>Glossata</taxon>
        <taxon>Ditrysia</taxon>
        <taxon>Papilionoidea</taxon>
        <taxon>Pieridae</taxon>
        <taxon>Pierinae</taxon>
        <taxon>Leptosia</taxon>
    </lineage>
</organism>
<protein>
    <submittedName>
        <fullName evidence="1">Uncharacterized protein</fullName>
    </submittedName>
</protein>
<comment type="caution">
    <text evidence="1">The sequence shown here is derived from an EMBL/GenBank/DDBJ whole genome shotgun (WGS) entry which is preliminary data.</text>
</comment>
<keyword evidence="2" id="KW-1185">Reference proteome</keyword>
<evidence type="ECO:0000313" key="2">
    <source>
        <dbReference type="Proteomes" id="UP001497472"/>
    </source>
</evidence>
<sequence>MILSILTFEYGIRSERWVHHTHSRSAHCRWLCKAEAASMPLVESTDGIDTRPFPTALPPRPSPLLKPAAAKLGHQLRRLTL</sequence>